<dbReference type="SUPFAM" id="SSF47090">
    <property type="entry name" value="PGBD-like"/>
    <property type="match status" value="1"/>
</dbReference>
<dbReference type="PANTHER" id="PTHR30582:SF33">
    <property type="entry name" value="EXPORTED PROTEIN"/>
    <property type="match status" value="1"/>
</dbReference>
<dbReference type="PROSITE" id="PS52029">
    <property type="entry name" value="LD_TPASE"/>
    <property type="match status" value="1"/>
</dbReference>
<accession>A0ABV8I735</accession>
<dbReference type="Pfam" id="PF01471">
    <property type="entry name" value="PG_binding_1"/>
    <property type="match status" value="1"/>
</dbReference>
<dbReference type="CDD" id="cd16913">
    <property type="entry name" value="YkuD_like"/>
    <property type="match status" value="1"/>
</dbReference>
<dbReference type="InterPro" id="IPR050979">
    <property type="entry name" value="LD-transpeptidase"/>
</dbReference>
<dbReference type="InterPro" id="IPR036365">
    <property type="entry name" value="PGBD-like_sf"/>
</dbReference>
<keyword evidence="10" id="KW-1185">Reference proteome</keyword>
<feature type="compositionally biased region" description="Pro residues" evidence="7">
    <location>
        <begin position="40"/>
        <end position="58"/>
    </location>
</feature>
<feature type="active site" description="Nucleophile" evidence="6">
    <location>
        <position position="248"/>
    </location>
</feature>
<dbReference type="Gene3D" id="1.10.101.10">
    <property type="entry name" value="PGBD-like superfamily/PGBD"/>
    <property type="match status" value="1"/>
</dbReference>
<dbReference type="InterPro" id="IPR036366">
    <property type="entry name" value="PGBDSf"/>
</dbReference>
<feature type="active site" description="Proton donor/acceptor" evidence="6">
    <location>
        <position position="234"/>
    </location>
</feature>
<keyword evidence="5 6" id="KW-0961">Cell wall biogenesis/degradation</keyword>
<keyword evidence="2" id="KW-0808">Transferase</keyword>
<evidence type="ECO:0000259" key="8">
    <source>
        <dbReference type="PROSITE" id="PS52029"/>
    </source>
</evidence>
<dbReference type="RefSeq" id="WP_377287418.1">
    <property type="nucleotide sequence ID" value="NZ_JBHSBM010000016.1"/>
</dbReference>
<evidence type="ECO:0000256" key="2">
    <source>
        <dbReference type="ARBA" id="ARBA00022679"/>
    </source>
</evidence>
<dbReference type="SUPFAM" id="SSF141523">
    <property type="entry name" value="L,D-transpeptidase catalytic domain-like"/>
    <property type="match status" value="1"/>
</dbReference>
<feature type="compositionally biased region" description="Low complexity" evidence="7">
    <location>
        <begin position="24"/>
        <end position="39"/>
    </location>
</feature>
<evidence type="ECO:0000313" key="9">
    <source>
        <dbReference type="EMBL" id="MFC4059101.1"/>
    </source>
</evidence>
<evidence type="ECO:0000256" key="5">
    <source>
        <dbReference type="ARBA" id="ARBA00023316"/>
    </source>
</evidence>
<keyword evidence="4 6" id="KW-0573">Peptidoglycan synthesis</keyword>
<dbReference type="Proteomes" id="UP001595850">
    <property type="component" value="Unassembled WGS sequence"/>
</dbReference>
<evidence type="ECO:0000256" key="3">
    <source>
        <dbReference type="ARBA" id="ARBA00022960"/>
    </source>
</evidence>
<dbReference type="PROSITE" id="PS51257">
    <property type="entry name" value="PROKAR_LIPOPROTEIN"/>
    <property type="match status" value="1"/>
</dbReference>
<dbReference type="InterPro" id="IPR038063">
    <property type="entry name" value="Transpep_catalytic_dom"/>
</dbReference>
<sequence length="274" mass="28532">MGRTARTVAIAALTGLGACGGAVPGAAADAPRGSAAPEPSGAPPPPDALSSQGPPPPAALSFQDVPASRPSAEVLRRPTLRPGDSGRWVDTLQSRLARLGYWLGAADGRFGPLTVQAVHALQKAAGLGRDGVVGPGTWDALERGARPDARGAHGRRVEVSLDRQLLMLVEDGQVKRILNTSTGSGAPYRVDGVREEAVTPPGVYRVHRRVDGWDSGPTGDLYRPAYFNGGIAVHGYGSVPPRPASHGCVRVSPAAMDSLWRSGWLDHGDVVQVY</sequence>
<evidence type="ECO:0000313" key="10">
    <source>
        <dbReference type="Proteomes" id="UP001595850"/>
    </source>
</evidence>
<evidence type="ECO:0000256" key="1">
    <source>
        <dbReference type="ARBA" id="ARBA00004752"/>
    </source>
</evidence>
<organism evidence="9 10">
    <name type="scientific">Planomonospora corallina</name>
    <dbReference type="NCBI Taxonomy" id="1806052"/>
    <lineage>
        <taxon>Bacteria</taxon>
        <taxon>Bacillati</taxon>
        <taxon>Actinomycetota</taxon>
        <taxon>Actinomycetes</taxon>
        <taxon>Streptosporangiales</taxon>
        <taxon>Streptosporangiaceae</taxon>
        <taxon>Planomonospora</taxon>
    </lineage>
</organism>
<feature type="domain" description="L,D-TPase catalytic" evidence="8">
    <location>
        <begin position="155"/>
        <end position="274"/>
    </location>
</feature>
<comment type="caution">
    <text evidence="9">The sequence shown here is derived from an EMBL/GenBank/DDBJ whole genome shotgun (WGS) entry which is preliminary data.</text>
</comment>
<dbReference type="Pfam" id="PF03734">
    <property type="entry name" value="YkuD"/>
    <property type="match status" value="1"/>
</dbReference>
<dbReference type="Gene3D" id="2.40.440.10">
    <property type="entry name" value="L,D-transpeptidase catalytic domain-like"/>
    <property type="match status" value="1"/>
</dbReference>
<dbReference type="EMBL" id="JBHSBM010000016">
    <property type="protein sequence ID" value="MFC4059101.1"/>
    <property type="molecule type" value="Genomic_DNA"/>
</dbReference>
<evidence type="ECO:0000256" key="6">
    <source>
        <dbReference type="PROSITE-ProRule" id="PRU01373"/>
    </source>
</evidence>
<protein>
    <submittedName>
        <fullName evidence="9">Peptidoglycan-binding protein</fullName>
    </submittedName>
</protein>
<feature type="region of interest" description="Disordered" evidence="7">
    <location>
        <begin position="24"/>
        <end position="58"/>
    </location>
</feature>
<reference evidence="10" key="1">
    <citation type="journal article" date="2019" name="Int. J. Syst. Evol. Microbiol.">
        <title>The Global Catalogue of Microorganisms (GCM) 10K type strain sequencing project: providing services to taxonomists for standard genome sequencing and annotation.</title>
        <authorList>
            <consortium name="The Broad Institute Genomics Platform"/>
            <consortium name="The Broad Institute Genome Sequencing Center for Infectious Disease"/>
            <person name="Wu L."/>
            <person name="Ma J."/>
        </authorList>
    </citation>
    <scope>NUCLEOTIDE SEQUENCE [LARGE SCALE GENOMIC DNA]</scope>
    <source>
        <strain evidence="10">TBRC 4489</strain>
    </source>
</reference>
<dbReference type="InterPro" id="IPR005490">
    <property type="entry name" value="LD_TPept_cat_dom"/>
</dbReference>
<comment type="pathway">
    <text evidence="1 6">Cell wall biogenesis; peptidoglycan biosynthesis.</text>
</comment>
<dbReference type="PANTHER" id="PTHR30582">
    <property type="entry name" value="L,D-TRANSPEPTIDASE"/>
    <property type="match status" value="1"/>
</dbReference>
<dbReference type="InterPro" id="IPR002477">
    <property type="entry name" value="Peptidoglycan-bd-like"/>
</dbReference>
<keyword evidence="3 6" id="KW-0133">Cell shape</keyword>
<proteinExistence type="predicted"/>
<gene>
    <name evidence="9" type="ORF">ACFOWE_12390</name>
</gene>
<evidence type="ECO:0000256" key="4">
    <source>
        <dbReference type="ARBA" id="ARBA00022984"/>
    </source>
</evidence>
<name>A0ABV8I735_9ACTN</name>
<evidence type="ECO:0000256" key="7">
    <source>
        <dbReference type="SAM" id="MobiDB-lite"/>
    </source>
</evidence>